<feature type="transmembrane region" description="Helical" evidence="10">
    <location>
        <begin position="164"/>
        <end position="187"/>
    </location>
</feature>
<keyword evidence="5" id="KW-0406">Ion transport</keyword>
<dbReference type="AlphaFoldDB" id="A0A9D1N8E8"/>
<dbReference type="Proteomes" id="UP000886857">
    <property type="component" value="Unassembled WGS sequence"/>
</dbReference>
<dbReference type="InterPro" id="IPR014743">
    <property type="entry name" value="Cl-channel_core"/>
</dbReference>
<evidence type="ECO:0000256" key="2">
    <source>
        <dbReference type="ARBA" id="ARBA00022448"/>
    </source>
</evidence>
<dbReference type="Pfam" id="PF00654">
    <property type="entry name" value="Voltage_CLC"/>
    <property type="match status" value="1"/>
</dbReference>
<accession>A0A9D1N8E8</accession>
<dbReference type="SUPFAM" id="SSF81340">
    <property type="entry name" value="Clc chloride channel"/>
    <property type="match status" value="1"/>
</dbReference>
<feature type="transmembrane region" description="Helical" evidence="10">
    <location>
        <begin position="68"/>
        <end position="88"/>
    </location>
</feature>
<dbReference type="GO" id="GO:0005254">
    <property type="term" value="F:chloride channel activity"/>
    <property type="evidence" value="ECO:0007669"/>
    <property type="project" value="UniProtKB-KW"/>
</dbReference>
<keyword evidence="2" id="KW-0813">Transport</keyword>
<evidence type="ECO:0000256" key="10">
    <source>
        <dbReference type="SAM" id="Phobius"/>
    </source>
</evidence>
<feature type="transmembrane region" description="Helical" evidence="10">
    <location>
        <begin position="199"/>
        <end position="218"/>
    </location>
</feature>
<evidence type="ECO:0000256" key="4">
    <source>
        <dbReference type="ARBA" id="ARBA00022989"/>
    </source>
</evidence>
<comment type="caution">
    <text evidence="11">The sequence shown here is derived from an EMBL/GenBank/DDBJ whole genome shotgun (WGS) entry which is preliminary data.</text>
</comment>
<evidence type="ECO:0000256" key="6">
    <source>
        <dbReference type="ARBA" id="ARBA00023136"/>
    </source>
</evidence>
<proteinExistence type="predicted"/>
<feature type="transmembrane region" description="Helical" evidence="10">
    <location>
        <begin position="276"/>
        <end position="294"/>
    </location>
</feature>
<keyword evidence="4 10" id="KW-1133">Transmembrane helix</keyword>
<feature type="transmembrane region" description="Helical" evidence="10">
    <location>
        <begin position="369"/>
        <end position="394"/>
    </location>
</feature>
<dbReference type="InterPro" id="IPR050368">
    <property type="entry name" value="ClC-type_chloride_channel"/>
</dbReference>
<feature type="transmembrane region" description="Helical" evidence="10">
    <location>
        <begin position="342"/>
        <end position="363"/>
    </location>
</feature>
<evidence type="ECO:0000256" key="7">
    <source>
        <dbReference type="ARBA" id="ARBA00023173"/>
    </source>
</evidence>
<evidence type="ECO:0000256" key="9">
    <source>
        <dbReference type="ARBA" id="ARBA00023303"/>
    </source>
</evidence>
<organism evidence="11 12">
    <name type="scientific">Candidatus Limadaptatus stercoripullorum</name>
    <dbReference type="NCBI Taxonomy" id="2840846"/>
    <lineage>
        <taxon>Bacteria</taxon>
        <taxon>Bacillati</taxon>
        <taxon>Bacillota</taxon>
        <taxon>Clostridia</taxon>
        <taxon>Eubacteriales</taxon>
        <taxon>Candidatus Limadaptatus</taxon>
    </lineage>
</organism>
<reference evidence="11" key="2">
    <citation type="journal article" date="2021" name="PeerJ">
        <title>Extensive microbial diversity within the chicken gut microbiome revealed by metagenomics and culture.</title>
        <authorList>
            <person name="Gilroy R."/>
            <person name="Ravi A."/>
            <person name="Getino M."/>
            <person name="Pursley I."/>
            <person name="Horton D.L."/>
            <person name="Alikhan N.F."/>
            <person name="Baker D."/>
            <person name="Gharbi K."/>
            <person name="Hall N."/>
            <person name="Watson M."/>
            <person name="Adriaenssens E.M."/>
            <person name="Foster-Nyarko E."/>
            <person name="Jarju S."/>
            <person name="Secka A."/>
            <person name="Antonio M."/>
            <person name="Oren A."/>
            <person name="Chaudhuri R.R."/>
            <person name="La Ragione R."/>
            <person name="Hildebrand F."/>
            <person name="Pallen M.J."/>
        </authorList>
    </citation>
    <scope>NUCLEOTIDE SEQUENCE</scope>
    <source>
        <strain evidence="11">10406</strain>
    </source>
</reference>
<protein>
    <submittedName>
        <fullName evidence="11">Chloride channel protein</fullName>
    </submittedName>
</protein>
<feature type="transmembrane region" description="Helical" evidence="10">
    <location>
        <begin position="20"/>
        <end position="48"/>
    </location>
</feature>
<dbReference type="GO" id="GO:0034707">
    <property type="term" value="C:chloride channel complex"/>
    <property type="evidence" value="ECO:0007669"/>
    <property type="project" value="UniProtKB-KW"/>
</dbReference>
<dbReference type="Gene3D" id="1.10.3080.10">
    <property type="entry name" value="Clc chloride channel"/>
    <property type="match status" value="1"/>
</dbReference>
<dbReference type="PRINTS" id="PR00762">
    <property type="entry name" value="CLCHANNEL"/>
</dbReference>
<keyword evidence="3 10" id="KW-0812">Transmembrane</keyword>
<keyword evidence="7" id="KW-0869">Chloride channel</keyword>
<keyword evidence="9" id="KW-0407">Ion channel</keyword>
<evidence type="ECO:0000256" key="8">
    <source>
        <dbReference type="ARBA" id="ARBA00023214"/>
    </source>
</evidence>
<dbReference type="EMBL" id="DVOE01000012">
    <property type="protein sequence ID" value="HIU98422.1"/>
    <property type="molecule type" value="Genomic_DNA"/>
</dbReference>
<comment type="subcellular location">
    <subcellularLocation>
        <location evidence="1">Membrane</location>
        <topology evidence="1">Multi-pass membrane protein</topology>
    </subcellularLocation>
</comment>
<feature type="transmembrane region" description="Helical" evidence="10">
    <location>
        <begin position="401"/>
        <end position="422"/>
    </location>
</feature>
<feature type="transmembrane region" description="Helical" evidence="10">
    <location>
        <begin position="238"/>
        <end position="264"/>
    </location>
</feature>
<dbReference type="InterPro" id="IPR001807">
    <property type="entry name" value="ClC"/>
</dbReference>
<name>A0A9D1N8E8_9FIRM</name>
<keyword evidence="8" id="KW-0868">Chloride</keyword>
<sequence>MAFFSDTEDELGARNGRGDFFVFSLLPLLTRSAVTGVLAGAVVTLFSLLLELASELSLEAAAAARGNAWLSVAVVVVAAALGLAAAFWTKLFPEGRGSGVPSSEALARGETEGVWHRLCLSTLVGTALSFFAGVPVGAEGPAVQLGAGIGAGMENETFRRPRPVVSAGIAAGITGAFAAPLAGVLFAVEETHRRFDSKICAAACMAAFYAFSVRRLLGGALGMDEVYFGSGAAELPGGYVWAAIAAGAVAALAAAAFSRAILLTDRLSKPGRLPRALTLPLLFGLSAVFLLFYPEVAGSGKSMIMSAAAGGGDALSALLAGAVKFVLVCLVFGVAPTGGMMVPMLAVGAALGEAFGALLAFAGLPQECIPALSMITMCAFLGSGMCAPLTALALFAETTALFESIPCAVAAVAVSAAVGRLLGRRPLYDALWERSEERRLKAENLSRPAAGR</sequence>
<evidence type="ECO:0000256" key="3">
    <source>
        <dbReference type="ARBA" id="ARBA00022692"/>
    </source>
</evidence>
<evidence type="ECO:0000256" key="5">
    <source>
        <dbReference type="ARBA" id="ARBA00023065"/>
    </source>
</evidence>
<evidence type="ECO:0000256" key="1">
    <source>
        <dbReference type="ARBA" id="ARBA00004141"/>
    </source>
</evidence>
<evidence type="ECO:0000313" key="12">
    <source>
        <dbReference type="Proteomes" id="UP000886857"/>
    </source>
</evidence>
<keyword evidence="6 10" id="KW-0472">Membrane</keyword>
<dbReference type="PANTHER" id="PTHR43427">
    <property type="entry name" value="CHLORIDE CHANNEL PROTEIN CLC-E"/>
    <property type="match status" value="1"/>
</dbReference>
<evidence type="ECO:0000313" key="11">
    <source>
        <dbReference type="EMBL" id="HIU98422.1"/>
    </source>
</evidence>
<dbReference type="PANTHER" id="PTHR43427:SF6">
    <property type="entry name" value="CHLORIDE CHANNEL PROTEIN CLC-E"/>
    <property type="match status" value="1"/>
</dbReference>
<feature type="transmembrane region" description="Helical" evidence="10">
    <location>
        <begin position="314"/>
        <end position="335"/>
    </location>
</feature>
<reference evidence="11" key="1">
    <citation type="submission" date="2020-10" db="EMBL/GenBank/DDBJ databases">
        <authorList>
            <person name="Gilroy R."/>
        </authorList>
    </citation>
    <scope>NUCLEOTIDE SEQUENCE</scope>
    <source>
        <strain evidence="11">10406</strain>
    </source>
</reference>
<gene>
    <name evidence="11" type="ORF">IAC73_01085</name>
</gene>